<dbReference type="GO" id="GO:0006508">
    <property type="term" value="P:proteolysis"/>
    <property type="evidence" value="ECO:0007669"/>
    <property type="project" value="InterPro"/>
</dbReference>
<evidence type="ECO:0000256" key="5">
    <source>
        <dbReference type="ARBA" id="ARBA00022927"/>
    </source>
</evidence>
<reference evidence="13 14" key="1">
    <citation type="submission" date="2015-08" db="EMBL/GenBank/DDBJ databases">
        <authorList>
            <person name="Babu N.S."/>
            <person name="Beckwith C.J."/>
            <person name="Beseler K.G."/>
            <person name="Brison A."/>
            <person name="Carone J.V."/>
            <person name="Caskin T.P."/>
            <person name="Diamond M."/>
            <person name="Durham M.E."/>
            <person name="Foxe J.M."/>
            <person name="Go M."/>
            <person name="Henderson B.A."/>
            <person name="Jones I.B."/>
            <person name="McGettigan J.A."/>
            <person name="Micheletti S.J."/>
            <person name="Nasrallah M.E."/>
            <person name="Ortiz D."/>
            <person name="Piller C.R."/>
            <person name="Privatt S.R."/>
            <person name="Schneider S.L."/>
            <person name="Sharp S."/>
            <person name="Smith T.C."/>
            <person name="Stanton J.D."/>
            <person name="Ullery H.E."/>
            <person name="Wilson R.J."/>
            <person name="Serrano M.G."/>
            <person name="Buck G."/>
            <person name="Lee V."/>
            <person name="Wang Y."/>
            <person name="Carvalho R."/>
            <person name="Voegtly L."/>
            <person name="Shi R."/>
            <person name="Duckworth R."/>
            <person name="Johnson A."/>
            <person name="Loviza R."/>
            <person name="Walstead R."/>
            <person name="Shah Z."/>
            <person name="Kiflezghi M."/>
            <person name="Wade K."/>
            <person name="Ball S.L."/>
            <person name="Bradley K.W."/>
            <person name="Asai D.J."/>
            <person name="Bowman C.A."/>
            <person name="Russell D.A."/>
            <person name="Pope W.H."/>
            <person name="Jacobs-Sera D."/>
            <person name="Hendrix R.W."/>
            <person name="Hatfull G.F."/>
        </authorList>
    </citation>
    <scope>NUCLEOTIDE SEQUENCE [LARGE SCALE GENOMIC DNA]</scope>
    <source>
        <strain evidence="13 14">DSM 27648</strain>
    </source>
</reference>
<dbReference type="InterPro" id="IPR005074">
    <property type="entry name" value="Peptidase_C39"/>
</dbReference>
<dbReference type="GO" id="GO:0043213">
    <property type="term" value="P:bacteriocin transport"/>
    <property type="evidence" value="ECO:0007669"/>
    <property type="project" value="UniProtKB-KW"/>
</dbReference>
<keyword evidence="6 9" id="KW-1133">Transmembrane helix</keyword>
<dbReference type="InterPro" id="IPR027417">
    <property type="entry name" value="P-loop_NTPase"/>
</dbReference>
<name>A0A0K1QDI8_9BACT</name>
<evidence type="ECO:0000256" key="1">
    <source>
        <dbReference type="ARBA" id="ARBA00004651"/>
    </source>
</evidence>
<organism evidence="13 14">
    <name type="scientific">Labilithrix luteola</name>
    <dbReference type="NCBI Taxonomy" id="1391654"/>
    <lineage>
        <taxon>Bacteria</taxon>
        <taxon>Pseudomonadati</taxon>
        <taxon>Myxococcota</taxon>
        <taxon>Polyangia</taxon>
        <taxon>Polyangiales</taxon>
        <taxon>Labilitrichaceae</taxon>
        <taxon>Labilithrix</taxon>
    </lineage>
</organism>
<dbReference type="OrthoDB" id="5495812at2"/>
<proteinExistence type="predicted"/>
<evidence type="ECO:0000259" key="12">
    <source>
        <dbReference type="PROSITE" id="PS50990"/>
    </source>
</evidence>
<keyword evidence="4 13" id="KW-0067">ATP-binding</keyword>
<feature type="transmembrane region" description="Helical" evidence="9">
    <location>
        <begin position="438"/>
        <end position="455"/>
    </location>
</feature>
<dbReference type="STRING" id="1391654.AKJ09_10446"/>
<dbReference type="AlphaFoldDB" id="A0A0K1QDI8"/>
<dbReference type="Gene3D" id="3.40.50.300">
    <property type="entry name" value="P-loop containing nucleotide triphosphate hydrolases"/>
    <property type="match status" value="1"/>
</dbReference>
<evidence type="ECO:0000256" key="7">
    <source>
        <dbReference type="ARBA" id="ARBA00023136"/>
    </source>
</evidence>
<evidence type="ECO:0000259" key="11">
    <source>
        <dbReference type="PROSITE" id="PS50929"/>
    </source>
</evidence>
<dbReference type="InterPro" id="IPR011527">
    <property type="entry name" value="ABC1_TM_dom"/>
</dbReference>
<feature type="transmembrane region" description="Helical" evidence="9">
    <location>
        <begin position="297"/>
        <end position="319"/>
    </location>
</feature>
<dbReference type="PROSITE" id="PS50990">
    <property type="entry name" value="PEPTIDASE_C39"/>
    <property type="match status" value="1"/>
</dbReference>
<dbReference type="KEGG" id="llu:AKJ09_10446"/>
<dbReference type="GO" id="GO:0005524">
    <property type="term" value="F:ATP binding"/>
    <property type="evidence" value="ECO:0007669"/>
    <property type="project" value="UniProtKB-KW"/>
</dbReference>
<dbReference type="PROSITE" id="PS50929">
    <property type="entry name" value="ABC_TM1F"/>
    <property type="match status" value="1"/>
</dbReference>
<evidence type="ECO:0000256" key="2">
    <source>
        <dbReference type="ARBA" id="ARBA00022692"/>
    </source>
</evidence>
<dbReference type="PANTHER" id="PTHR24221">
    <property type="entry name" value="ATP-BINDING CASSETTE SUB-FAMILY B"/>
    <property type="match status" value="1"/>
</dbReference>
<feature type="domain" description="Peptidase C39" evidence="12">
    <location>
        <begin position="12"/>
        <end position="138"/>
    </location>
</feature>
<dbReference type="Gene3D" id="3.90.70.10">
    <property type="entry name" value="Cysteine proteinases"/>
    <property type="match status" value="1"/>
</dbReference>
<dbReference type="Pfam" id="PF00664">
    <property type="entry name" value="ABC_membrane"/>
    <property type="match status" value="1"/>
</dbReference>
<dbReference type="SUPFAM" id="SSF52540">
    <property type="entry name" value="P-loop containing nucleoside triphosphate hydrolases"/>
    <property type="match status" value="1"/>
</dbReference>
<keyword evidence="2 9" id="KW-0812">Transmembrane</keyword>
<dbReference type="EMBL" id="CP012333">
    <property type="protein sequence ID" value="AKV03783.1"/>
    <property type="molecule type" value="Genomic_DNA"/>
</dbReference>
<sequence>MQRSFLAPETLQISMMDCGVASLTTLLAGYGVHVNYERLRAACQTTVDGTSIDALEDVANDLGVEVVQHLVPLQYLPEALEGRLPAILITSVEGQPPHFVVLWRRIGRWLQVMDPACGRVWTTPEKLAADYYIGNIQLEEEAFLDWFPTSVYKDILLRLERSLLSGAVAAQVRGELEAPQTPRELAALDSALRMTARLGDVEKQSARWRNEAFERIRRAALTNPEQIPQVFRGFLPNDDGTVHVRAAVALAPERANHAVKKRAATELPAAKLLVRKEETGRQIWKRLLALLATDARVLALTTGVGLFVTALAGAAELLLYRAAWDAPRALSTFGQRLAGVFVIASLLVLVMLLEGALLWASRSLGRYLEVRLRLLTSTLLPRADDEFIRSRPTSDLAYRAHALTLGRALPATMVRLVQEAANLSISVAALALIDLPNLAVAAAGIVAMMIALFYVRSRLQAVDRRFQTHGARLLSIFLDALRGFRPLRLHGYQNAFRADQARELTLWQQTGAVQTTTTAGLASFEEALGTLVLLALFLVYTVRSNDPRVFVVLAFWAFRIPASLKVLFSLVEAWPAQRNAFTQLLELASYVSESEEEAPSSIADATIPNRGVGIQVDGLSVVANGQTILDTVNLEIPPAQHVAIVGPSGAGKSSLASVLLGLYSPSEGRVLIDGAVLDKQRLALLREETAWVDPAGQLWNQSLFSNLEYASRGRRQRGLLPTLEMSDLISVLDGMEQGLNTQVGSEGRLVSGGEGQRLRLGRALLREGARFVVLDEPFRGLDRVSRRRLALRSRLAWQRATMLFISHDIGHALDFDRVLVVEGGRIVEDGHPLELRSRPSRFAALLAAETEVLNDTWATNRWRRLRVEDGEVREVNP</sequence>
<dbReference type="RefSeq" id="WP_146654497.1">
    <property type="nucleotide sequence ID" value="NZ_CP012333.1"/>
</dbReference>
<evidence type="ECO:0000256" key="8">
    <source>
        <dbReference type="ARBA" id="ARBA00043264"/>
    </source>
</evidence>
<feature type="domain" description="ABC transmembrane type-1" evidence="11">
    <location>
        <begin position="340"/>
        <end position="555"/>
    </location>
</feature>
<evidence type="ECO:0000259" key="10">
    <source>
        <dbReference type="PROSITE" id="PS50893"/>
    </source>
</evidence>
<dbReference type="InterPro" id="IPR039421">
    <property type="entry name" value="Type_1_exporter"/>
</dbReference>
<evidence type="ECO:0000313" key="13">
    <source>
        <dbReference type="EMBL" id="AKV03783.1"/>
    </source>
</evidence>
<keyword evidence="5" id="KW-0813">Transport</keyword>
<evidence type="ECO:0000313" key="14">
    <source>
        <dbReference type="Proteomes" id="UP000064967"/>
    </source>
</evidence>
<dbReference type="InterPro" id="IPR003593">
    <property type="entry name" value="AAA+_ATPase"/>
</dbReference>
<dbReference type="GO" id="GO:0008233">
    <property type="term" value="F:peptidase activity"/>
    <property type="evidence" value="ECO:0007669"/>
    <property type="project" value="InterPro"/>
</dbReference>
<keyword evidence="8" id="KW-0080">Bacteriocin transport</keyword>
<evidence type="ECO:0000256" key="6">
    <source>
        <dbReference type="ARBA" id="ARBA00022989"/>
    </source>
</evidence>
<keyword evidence="14" id="KW-1185">Reference proteome</keyword>
<dbReference type="GO" id="GO:0015031">
    <property type="term" value="P:protein transport"/>
    <property type="evidence" value="ECO:0007669"/>
    <property type="project" value="UniProtKB-KW"/>
</dbReference>
<dbReference type="GO" id="GO:0016887">
    <property type="term" value="F:ATP hydrolysis activity"/>
    <property type="evidence" value="ECO:0007669"/>
    <property type="project" value="InterPro"/>
</dbReference>
<dbReference type="PANTHER" id="PTHR24221:SF654">
    <property type="entry name" value="ATP-BINDING CASSETTE SUB-FAMILY B MEMBER 6"/>
    <property type="match status" value="1"/>
</dbReference>
<accession>A0A0K1QDI8</accession>
<evidence type="ECO:0000256" key="3">
    <source>
        <dbReference type="ARBA" id="ARBA00022741"/>
    </source>
</evidence>
<dbReference type="InterPro" id="IPR003439">
    <property type="entry name" value="ABC_transporter-like_ATP-bd"/>
</dbReference>
<evidence type="ECO:0000256" key="4">
    <source>
        <dbReference type="ARBA" id="ARBA00022840"/>
    </source>
</evidence>
<keyword evidence="5" id="KW-0653">Protein transport</keyword>
<dbReference type="InterPro" id="IPR036640">
    <property type="entry name" value="ABC1_TM_sf"/>
</dbReference>
<dbReference type="GO" id="GO:0140359">
    <property type="term" value="F:ABC-type transporter activity"/>
    <property type="evidence" value="ECO:0007669"/>
    <property type="project" value="InterPro"/>
</dbReference>
<keyword evidence="3" id="KW-0547">Nucleotide-binding</keyword>
<feature type="transmembrane region" description="Helical" evidence="9">
    <location>
        <begin position="527"/>
        <end position="543"/>
    </location>
</feature>
<protein>
    <submittedName>
        <fullName evidence="13">Lipid A export ATP-binding/permease protein MsbA</fullName>
    </submittedName>
</protein>
<keyword evidence="7 9" id="KW-0472">Membrane</keyword>
<dbReference type="SUPFAM" id="SSF90123">
    <property type="entry name" value="ABC transporter transmembrane region"/>
    <property type="match status" value="1"/>
</dbReference>
<dbReference type="Pfam" id="PF03412">
    <property type="entry name" value="Peptidase_C39"/>
    <property type="match status" value="1"/>
</dbReference>
<dbReference type="SMART" id="SM00382">
    <property type="entry name" value="AAA"/>
    <property type="match status" value="1"/>
</dbReference>
<dbReference type="PROSITE" id="PS50893">
    <property type="entry name" value="ABC_TRANSPORTER_2"/>
    <property type="match status" value="1"/>
</dbReference>
<feature type="transmembrane region" description="Helical" evidence="9">
    <location>
        <begin position="340"/>
        <end position="360"/>
    </location>
</feature>
<feature type="domain" description="ABC transporter" evidence="10">
    <location>
        <begin position="614"/>
        <end position="848"/>
    </location>
</feature>
<dbReference type="GO" id="GO:0005886">
    <property type="term" value="C:plasma membrane"/>
    <property type="evidence" value="ECO:0007669"/>
    <property type="project" value="UniProtKB-SubCell"/>
</dbReference>
<gene>
    <name evidence="13" type="ORF">AKJ09_10446</name>
</gene>
<comment type="subcellular location">
    <subcellularLocation>
        <location evidence="1">Cell membrane</location>
        <topology evidence="1">Multi-pass membrane protein</topology>
    </subcellularLocation>
</comment>
<dbReference type="GO" id="GO:0034040">
    <property type="term" value="F:ATPase-coupled lipid transmembrane transporter activity"/>
    <property type="evidence" value="ECO:0007669"/>
    <property type="project" value="TreeGrafter"/>
</dbReference>
<evidence type="ECO:0000256" key="9">
    <source>
        <dbReference type="SAM" id="Phobius"/>
    </source>
</evidence>
<dbReference type="Pfam" id="PF00005">
    <property type="entry name" value="ABC_tran"/>
    <property type="match status" value="1"/>
</dbReference>
<dbReference type="Gene3D" id="1.20.1560.10">
    <property type="entry name" value="ABC transporter type 1, transmembrane domain"/>
    <property type="match status" value="1"/>
</dbReference>
<dbReference type="Proteomes" id="UP000064967">
    <property type="component" value="Chromosome"/>
</dbReference>